<dbReference type="eggNOG" id="KOG0161">
    <property type="taxonomic scope" value="Eukaryota"/>
</dbReference>
<dbReference type="InterPro" id="IPR001368">
    <property type="entry name" value="TNFR/NGFR_Cys_rich_reg"/>
</dbReference>
<feature type="domain" description="TNFR-Cys" evidence="4">
    <location>
        <begin position="107"/>
        <end position="140"/>
    </location>
</feature>
<feature type="domain" description="TNFR-Cys" evidence="4">
    <location>
        <begin position="629"/>
        <end position="662"/>
    </location>
</feature>
<dbReference type="InterPro" id="IPR009030">
    <property type="entry name" value="Growth_fac_rcpt_cys_sf"/>
</dbReference>
<feature type="chain" id="PRO_5002798112" description="TNFR-Cys domain-containing protein" evidence="3">
    <location>
        <begin position="24"/>
        <end position="7662"/>
    </location>
</feature>
<dbReference type="InterPro" id="IPR011641">
    <property type="entry name" value="Tyr-kin_ephrin_A/B_rcpt-like"/>
</dbReference>
<dbReference type="Pfam" id="PF07699">
    <property type="entry name" value="Ephrin_rec_like"/>
    <property type="match status" value="1"/>
</dbReference>
<evidence type="ECO:0000259" key="4">
    <source>
        <dbReference type="SMART" id="SM00208"/>
    </source>
</evidence>
<feature type="signal peptide" evidence="3">
    <location>
        <begin position="1"/>
        <end position="23"/>
    </location>
</feature>
<dbReference type="RefSeq" id="XP_002107637.1">
    <property type="nucleotide sequence ID" value="XM_002107601.1"/>
</dbReference>
<sequence>METKKSLLGFFLLLIFLPNLTKAACVCDVDCNGPGNATTCGIGHFMTPAGSCYECNPGYYCTGGTAAPQLCSSGTYNNKTKQDSSSSCLLCPTGYKCPNVDRNPELCTAGTYNNKTGQISCTTCPPGYKCTDPADAPVACGTGYYSEGNTAYCTPCPSGKSCSIQTTSTPSQCLAGTYAANGSASCSACTKGHECPNNEMSQPTACQDGNYQPSTGQSACIPCPAGYHCTDKTVAMACTAGQYSTNGNMTCFTCPTGTYSTSAAGSCTACPAGKECSNPALPQNCASGTYSLGGATSCTTCPNGQIAFNNHTGCLNCAPGYECPTPGGIQQPCPSGTYSNGGAVSCTICPAGQFCFDPKISPQGCAAGTYSTSGSTNCTKCPAGATCSNTGISGYCNSGEYSLESASSCQTCPAGSYCPTKTDAPIPCPAKTYSTAGKTSCTSLNANEYLLGGSPTATPSLCQSGSVVSDDATSCLPCSLGFMCPNPSQKPIPCPPGYYQNQVNQTSCIVCPAAKACPDRSTIPQDCPDGTYSEGGSTICHVCPPGRVCVDKGNFSKAIICTPGTYALAQATGASCTACSAGSYCPRTTDNTELACPPGTYSLGNQANCTVCPAGKACPNPDGSGIVDCQAGEYSEDGASACTQCPAGTMCLSINGTNNFACPSGFYALAGATSCIPCPPGYYCPYTDQDQVLPCTPGHYSHGNATECTLCPSGYACPDTAVSVTNNTIFKCPEGQYSLGGQTECSLCPAGSKCPSIYSGIETCPPGFFSLGNSVNCTACYAGWQCNNPAIPVGCPPGTYSTGQSTACLQCDRGFICPEKSSSPRPEGTECPTGGYCDGLRFYPCPAGTYQPYNQTESIKECVTCPEGYYCEGPGDSSYSTVCPIGYFCPPGTTFAHRFPCPGGKFGNETQQTTETAACHACPEGYFCPEGATGGTICPAGYYCPGGSFVGTQYACPVGTYSNTTGLSDPSVCITCPTGHYCPGGVNSKPSTAPVACPPGTFNPDNGTGHLINCLPCPPGYACINSGQTTYYLTCIEGHYCPNGTIAQNQYPCMPGTYSGKTNLTAASECDICPERYFCGWGTTGTIGSATGPKPCRAGYYCPLGTPLPDSFPCNEGTYNPYYNLSTANECLQCPEGSYCIGGQASPTGLCSPGFYCPNGTKYVEQYACPNGTYNGDYGAKSVADCNDCTQGHYCERAAIKPEECWEGYYMPYGVNATGYLIGTAAKGSSDCIPCPSGYRCPNATIDPISCGISYYSENGTSICLACKRGHYCDDTQTTESNMLTNKKCPAGKLCGIGLSSVSQATNCSIGYYCPEATLEEIPCPVGTYNPDKGGSSLASCLPCPAGYYCLAASSTTTGLCDPGYFCPTNISNTHLGILIGSYGPKQEPCPPRTHSLTYGGKTADDCPGCPGGYYCEPGTNNPVECPKGYYCKPGSDKPDPCPLGSYGNTTLLVYSENCTRCDPGWFCDTRGLMTPTGKCDAGYVCYRGATTSTPTDGVTGEICPTGGYCITGTGSPLPCPPGTFSNVSGAVDQSGCTACTPGYYCSQTSRPEPTGPCDGGFYCNGSAVVSKQHITDPGHYAPAGSAGQYQCPAGTYMPLHNASICWSCKAGYFCPVVGMTEPITCPAGAYCPTGTFEPKDCPAGTFSNTTHLTSQSECITCFRGQYCHTGGLTEPSGYCDAGYVCNAGARSPDPAYVSGQVEYGDLCPAGHYCESGALYAVPCPLGTYLEIRGKGSKSDCRSCPPGYYCAPEGQVNATGLCNEGYYCIANATSATPTDKVTGDICPIGHYCIAGSTTFKVCEAGTYANSTGQAICDDCPIGYKCPYGTAQPEICPKGFACAAKTGSTPDECNFGTFSNVTGLSSITQCQSCPAGYYCATKGLAAPTGKCTAGFYCLPGSRTAQPKDISEGTGGPCPKGNYCPEGSAAPVPCPPGRYSGADHLTAETDCFVCPAGSYCDGSDPTKVTGACSDGYYCNAGSGSTTPNRTDWGAICPTGSKCTNGFRQDCPSGTYQNTTGKTTCVDCPAGFYCLQGSNEPVTCPAGYWCGLKTTTVNENPCPIGTYNNITGTISVAACLACTPGYYCDLPGQTYPKDQCDGGWYCSSGATVARPTVASEGGQCRSGYYCPKGSTAEIPCTAGMYCSSVGLVAPEGNCSAGYYCTLQANTPAPSSVVQGGNICPMGKYCPLGSVAGLDCPIGRFGNTTGNTAITDCHLCSHGHYCATPGLTKPSGSCNPGYYCPPSQTSPSPSSYICPAGSYCISGSTEPVNCPSGYYQDEIGQGSCKVCWEGYFCDNSHVIGKFVYGNSSCPAGHYCPNGTKFAVQYPCPVGTYSDKENLIEVSQCQPCPAGYYCPVPGATNYTLKCSGGYFCKSGAKTATPTQGSDADVCPAGFYCPEGAMQPKQCPLGTYSPTTGITAESDCLNCTIGNYCGELNLTSPSGKCQAGYYCPWKSDRFDMQACPVGHYCPEGTLEPVKCPSGTFSNTTILKTSNDCTVCTPGYYCGSTGLTQPTGKCNAGYYCPAGSNTSQPSAYTCPIGAFCLEGSANPTYCANSTWQNTTKSSSCNTCEAGYYCIESHQPRSCPEGYYCPAGTGNDWKSCPRGTYSSISGLHDISQCKPCDAGKYCNQEHATAPTGDCYAGYYCSSGSDRPNPSGDNITTIIGNDTCPYFQGKQTGDGAPCPAGHYCPQGSDMPMQCPVGTYGPTAGASNCTACPPGYTCETAGIATLSQACPKGYYCLAGSTNKYATPCPAGTYNDVDGITHESACKNCTPGMYCSGSGLTQPSAYCYGGYYCASGSKTPTPSGEGGNKCVAGEICIEGSTGPQKCPGGYYCATERLNATTGQCDPGYFCSLGATLSNPTDATGGQCPVGHYCEAGSTSPKSCPPGTFSSEVGNTNISACYQCPATKYCAGSANANYTGLCGAGYFCTGGETEMQPISNICWQGHYCPTGSYQPSKCPPGTYQDELGKSSCKDCPAGYFCDSSGSAVVSFNNSACPSGYYCPSKTQTANQFPCPAGTYNNITGRSSQSGCASCPSGYYCSSEHLSEPTGLCDAGYYCSGASNTSKPTGGSEGDVCPPGHYCEQGSTQPTACPAGTFNPSNQATSVNDCLNCTGGYYCDTKGSVSGTAKPCQQGYYCDSGATSATFKNCPAGSYCPANTQTPVPCPTGTWSDVTNLASASACKNCTAGYYCPASGQTSATLECFGGYYCPAGSNVPQPAGYKCPTGMYCPNGSSVPQSCKAGYYTDFPGASECLMCPAGSYCLPVTSPDNITLSKVNCPEGYYCPAGTGYNIRSCPSGTYSNQFNLTDHTGCIACPGGSYCLNPAQTTTTGLCSAGYYCQSGVNRPDPSYNSSIMIATVTPNLSVNVSFTCPQQSLGTGIGGICPIGHYCQQGSVNPTPCPAGTYNNKVGQSSCFTCPSGYYCPDNATVHYVDKPCPTGHWCGNGTINQYENPCPLGTYNDQNGKSVITDCLQCPPGKYCGSTGLSTWSGICAAGWYCELSAITNMTTTRGGQCQAGYYCPAGSSAPIACLSGMYCPTNGLDSPYAQCQAGFYCINASTTAAPTDGITGNRCPTGHYCPKGSSWPIKCPASSYNPTVENYNQSACLRCLPGRACTQSGLSAPDKNCSAGFYCPGNQSTATPFDYVCPKGNYCPEGAYGPIRCKAGEYQDTTGSATCKSCPKGYFCNSSSEITVLTDALLCPAGYYCPEGTTRENEYPCPIGTFSDKSGVINSSSCNPCTPGYYCAELARTLPNGLCDAGYFCKQNAKSATPIQGSDANVCPVGKYCPTGSAEPINCPLGTFNALTGLTSDSECSLCTNGSYCSVPGLTGPNGQCSPGYYCDAGSNSSTANICPKGYYCPLATVNPIPCPVGYFSNVEGLKHSGECTVCTAGMYCATLGATEPTGYCDPGYYCPPNTPNSNSQPAAYKCPAANYCPANSSQPIMCKPGTYTNVSQASVCTNCPSGYYCLNGAIVGACPEGFYCPEGTSSEFKSCPRGTYSEVKGLTSINECKQCSKGMYCSELNATAVTGPCSTGYYCVSGADRPNPVNSTGSCNGSQVGVGDACPLGYYCPSGSDFPIACGAGTFANVSGLGSCYTCPAGYYCEVASRTYTNSRCPPGYACPAGTKSAYENACPPGKLNNVSGALSLTDCQPCPSGKYCGWSGLSAPTGDCSRGWTCTGGSATPKPNTTSEGGYVCPMGYFCLEGGTTPQACTAGKYCNSQGIFEPTGNCTAGYYCPQGATSPTQIQCPAGYYCLEGSATPNECPEGTYRNSARGVSINDCFPCTPGDYCNGTARTVTAGKCDQGYYCPSGQSIPNPSQYQCPEGYYCSIGTATPQNCPRGQYQPQKGQSACVTCPAGYTCDTSLAPIDNLANASCITGYYCPMGTKFATEYPCPIGTFNNRTGITSINNCSTCLAGYYCGSSGLSVPTGKCNPGYICPTGMQSPSPAGTECPLGKYCVAGSTIGSDCPDGTYTPHNGSKSITDCESCPAGKYCKSAITANGGAEDCDEGYVCISRATIPNPRDNTTGYVCPVGNYCPKGSKVELPCNAGTYAPIAGQATCWACPASQTCSKKGMFIPEACPAGSYCPNGTSNATGVFCPPGTYSSGVNLTSESECLSCPIGKYCNLAGQVNYTGDCAAGYLCGGGAVSPTPTMTSGTNRLCPIGKYCLQGSIAPIDCPPGSIRPVVGASSTADCWPCPAGRYCASAGAIAATGTCSEGYYCPAEAVIQVPTPSAYICPRGFYCGNGTITPAGCAPGTYQPLQGKTSCDPCPIGNYCPSNSSSPISCAAHSYCPVGSGQPTFCPNGTYTTSDVRGLTNPSQCIPCINGSFCQFGKIIGFCNPGYWCKTGSPTPTPDSSYPVTIGQKCPVGSYCPAGTTLPIKCNDGLVIDKEGAVSAEDCTTCPAGYECDDKGNLFLCTPGYYCPYNITKQPCPIRTFSPDAGAKSMTTCRSCDPGYLCTDLAMTNSTIYPCPLGHFCIEGSNKPEPCPPGSYQDTGYGKSKADCQLCDSGYYCPYVNGTVSGIRCLNGTLCPRGSSGPIVCPAGFYCPLAEGQIPCPPGFYCPTGSPDPIPCPPGYWCGNGTIEYDNKTVNVGSIVPILCPLGYKDSGLTPRDAFNRTCSICPAGSYGNPNRLTCEDCPAGVVCLKGATSGNPGALVTRTVTTTNSYICPRGHYCPIRSSTPLVCKAGSYNNQTAMKNEADCIPCAVDHFQSNPGQTACFPCGTVARQPTTGMPTCTCSGANKEFQASDRSCICQEGYTELQGSCVRNVYDFCEPAVQYRSEDGVCRNMDEWIAFCTQKCGVTEYKGVVQSMGTCQCQVEDLEQLCDTTCRTSSKASLQYACTNPPTLQVGSGTSGSQETVNTNSLPNVINSNEWNNNCQAKDGTEVKPVYTVQMQLSGFTGVYQPNTAAISNLLNASVAQSSTARRLLAVSANVIAGSSRTIRNPIVCLQLGESLLFIVSNESYPEYDRTNLLNSNAAFDYGGFRDLRDKKLLTTTNSSLFAYQFNTPGRYVFKASNNAERKMYVSVMDQGAECSDVGPFFPNTERILVQNGFSISSGLLLRPDWIMIFTMLGVTLGLMFLLAVLLLVFRKHGWAKQMFDHPRYRAITLKYNFDDYSSKGSTVHPVKKYHRNLEASELEGAIPEEEIPPAPVVMEEDDIVAEVKGDEFWDYDKQVDLEGFSTNTLYEYLSRQSRELTAAIGKQKDEAKSLYQKVRAQAESLKGLWVAKLNLKGKSALATEDDMRKYDAKKNELEDELERRRELGIRFKGVLERQNELFEDDLREREQHEISFEASFREINRLLNDLIDNRTSGSDDNQYDEQLQHKVGSRVEEIYARLKNVHEKECERRGVWSLIDQGTGALLVSPETNETLPRDYLFGVDGTVRAPDLIMQDPTTGLIMANEGTQMQLFDGGIVPVPKNFFIHPQTGRALPIEGNVAYDPISSRLIYTADNSSEVIWCIGSMPDPNTGLPVPIVGITIHPTTETVYPVAGSQIDPVTRLPIPIEIGSMMIDNSSKKPVAILGLRIDDITGEVKPLGGTIPGASEDIPLVPGDKYIEPLSGLTVKVTGAKLSQQTGSVLPSGGGYQSLLDSSELACERKLLDCLQSLKEVLLVKPSDTDSDIPNGHHERSMLETAVKELHRITEKNNGHLLRAGHDLTRRLERSTALAQNGGSPGHYEHTTTGQLLPLLVATEFLLCSQLIDSKANIGISKVEDTLEDIQTAVESLTDAAKREVQRRGDAAQDWTYLPPEVVAILTQEDSIERDREEYHHNSHDKFADTVNRFFKKMQEEESKYKERMAELKGAMNPDAEATVTQRFKQVQYRLQIELQEQLLMRSHQLDENIAALEYTRAKADLCAAEAKTLLSGACILAGDYDASISGAYGDNVSSPSSNREIIPLLEHLIKLIEENGIKQYVTTNNIVSDGMQQIPQSQGGTLTIQNMHAASPITGFSPAGQNVTLNTTLLPIIGQPTGQQQVGTISTVPAYNQQTNVAAVSHSGAAIGATVVKGNGVVGLSSISAVSQAAPSNLNKKETKQKLHEKHLQESAELEENLRANEIFVINQVLSECNKKKEEAIAKIKEELRDALKSASTDEERQQIIEEHAKKIEKINNAHEKEKQERLKKIRKELSDIRIRRKKELQQRHRNEAIIAGVDGIETEIPSESEADHDLLSLAKQQEELLAELRRAYAEELAADMEANSAENRRKLDEEMEARMRALNGSRSGDIDGALKNATDYTIAANNRNKNMRDRMQNRKDRRKNRQKGTIDIDDEKLLEGNNEEVEKIKQISNLQEDADRLYEEAALMQVVAEVEYEGQTENYEKVAQQVLQDPSFNDVVDDDKALIVEDIMSELATKKQQQVDEANGHMELIEAKNESIKKQKECELTAEAVKKQTELSTRAMIELNNVETATAVKKITAVKPDKKVIEIEAELKEKHLEDQIKLRLEHREEMAEIERQAQEEQNKALEEIVEGMAAKLEEEDVEFQKKAAEAKEKLSAEEFQKMLDDHEKELESMQQNQEIEIAKHRDQLNSKLEERRRRKQQQLARKQEIEMQKKLLQQQAEADRLNAEREAKKEDAALAETIKELKNSDNENESKRAENLIYHVMQQRHAKETLQHEEQLKKELATALAEAQNNVATKCQDNRDKLVEQHEHQLAELLAHSDGISPLELKSRQRALEGKQQTQLAEFDKDAATKMQEAAKDVMFNLQIQHANARLALKTKQLAELSSSMQELAGQRELIAEYTDRTNEATRTAQQDREKIMKEMEAKLEKIKAEKRKAQEKQRAELAQQLEALQDELQLEQSKDEQYLEEQIAEREKVHEEQRKKKDELMKSKIEKEDLNEDEKQKLIEQHQRDLAELEIAQQREREKSRGALKRKLEERRKKKYQAAVNQLEKITEDDEEATEEEERAQIRAIQQDNIQKLETTASKLETPNAPIHEPQTVDLAEVVQPDGIVTADSHVPTAAAAGLIRPNDVYNYTERDWMALLTASPVFQQICQIENMLSNGGTFGPDNKILGAGSSGSYIDSKDAQWICKGDLIPVDINHLSPSHFVIYRFGLFVVKMLRQCAKFPEVTMLVASNLPSHKYDRNAFRNSYHYDRKRNILFIRNERLESVGDFIVVIMHALAHVKVGDLANDGNPDFLREFYKVRKVERSLMALLSIE</sequence>
<evidence type="ECO:0000313" key="6">
    <source>
        <dbReference type="Proteomes" id="UP000009022"/>
    </source>
</evidence>
<keyword evidence="6" id="KW-1185">Reference proteome</keyword>
<accession>B3RIJ8</accession>
<evidence type="ECO:0000313" key="5">
    <source>
        <dbReference type="EMBL" id="EDV28435.1"/>
    </source>
</evidence>
<keyword evidence="3" id="KW-0732">Signal</keyword>
<feature type="coiled-coil region" evidence="1">
    <location>
        <begin position="6533"/>
        <end position="6643"/>
    </location>
</feature>
<reference evidence="5 6" key="1">
    <citation type="journal article" date="2008" name="Nature">
        <title>The Trichoplax genome and the nature of placozoans.</title>
        <authorList>
            <person name="Srivastava M."/>
            <person name="Begovic E."/>
            <person name="Chapman J."/>
            <person name="Putnam N.H."/>
            <person name="Hellsten U."/>
            <person name="Kawashima T."/>
            <person name="Kuo A."/>
            <person name="Mitros T."/>
            <person name="Salamov A."/>
            <person name="Carpenter M.L."/>
            <person name="Signorovitch A.Y."/>
            <person name="Moreno M.A."/>
            <person name="Kamm K."/>
            <person name="Grimwood J."/>
            <person name="Schmutz J."/>
            <person name="Shapiro H."/>
            <person name="Grigoriev I.V."/>
            <person name="Buss L.W."/>
            <person name="Schierwater B."/>
            <person name="Dellaporta S.L."/>
            <person name="Rokhsar D.S."/>
        </authorList>
    </citation>
    <scope>NUCLEOTIDE SEQUENCE [LARGE SCALE GENOMIC DNA]</scope>
    <source>
        <strain evidence="5 6">Grell-BS-1999</strain>
    </source>
</reference>
<dbReference type="PANTHER" id="PTHR47236">
    <property type="entry name" value="GENE, 32742-RELATED-RELATED"/>
    <property type="match status" value="1"/>
</dbReference>
<dbReference type="STRING" id="10228.B3RIJ8"/>
<feature type="compositionally biased region" description="Basic and acidic residues" evidence="2">
    <location>
        <begin position="7027"/>
        <end position="7036"/>
    </location>
</feature>
<feature type="domain" description="TNFR-Cys" evidence="4">
    <location>
        <begin position="3239"/>
        <end position="3278"/>
    </location>
</feature>
<evidence type="ECO:0000256" key="2">
    <source>
        <dbReference type="SAM" id="MobiDB-lite"/>
    </source>
</evidence>
<dbReference type="EMBL" id="DS985241">
    <property type="protein sequence ID" value="EDV28435.1"/>
    <property type="molecule type" value="Genomic_DNA"/>
</dbReference>
<dbReference type="OMA" id="RCENGTY"/>
<protein>
    <recommendedName>
        <fullName evidence="4">TNFR-Cys domain-containing protein</fullName>
    </recommendedName>
</protein>
<dbReference type="InParanoid" id="B3RIJ8"/>
<evidence type="ECO:0000256" key="3">
    <source>
        <dbReference type="SAM" id="SignalP"/>
    </source>
</evidence>
<dbReference type="GeneID" id="6749659"/>
<gene>
    <name evidence="5" type="ORF">TRIADDRAFT_51343</name>
</gene>
<dbReference type="Gene3D" id="2.10.50.10">
    <property type="entry name" value="Tumor Necrosis Factor Receptor, subunit A, domain 2"/>
    <property type="match status" value="18"/>
</dbReference>
<feature type="region of interest" description="Disordered" evidence="2">
    <location>
        <begin position="6744"/>
        <end position="6769"/>
    </location>
</feature>
<feature type="domain" description="TNFR-Cys" evidence="4">
    <location>
        <begin position="845"/>
        <end position="883"/>
    </location>
</feature>
<feature type="domain" description="TNFR-Cys" evidence="4">
    <location>
        <begin position="527"/>
        <end position="561"/>
    </location>
</feature>
<dbReference type="CTD" id="6749659"/>
<feature type="coiled-coil region" evidence="1">
    <location>
        <begin position="5706"/>
        <end position="5765"/>
    </location>
</feature>
<dbReference type="KEGG" id="tad:TRIADDRAFT_51343"/>
<keyword evidence="1" id="KW-0175">Coiled coil</keyword>
<dbReference type="PANTHER" id="PTHR47236:SF4">
    <property type="entry name" value="GENE 9195-RELATED"/>
    <property type="match status" value="1"/>
</dbReference>
<dbReference type="CDD" id="cd06503">
    <property type="entry name" value="ATP-synt_Fo_b"/>
    <property type="match status" value="1"/>
</dbReference>
<proteinExistence type="predicted"/>
<dbReference type="SUPFAM" id="SSF57184">
    <property type="entry name" value="Growth factor receptor domain"/>
    <property type="match status" value="26"/>
</dbReference>
<feature type="domain" description="TNFR-Cys" evidence="4">
    <location>
        <begin position="795"/>
        <end position="831"/>
    </location>
</feature>
<dbReference type="InterPro" id="IPR006150">
    <property type="entry name" value="Cys_repeat_1"/>
</dbReference>
<dbReference type="OrthoDB" id="439917at2759"/>
<name>B3RIJ8_TRIAD</name>
<dbReference type="SMART" id="SM00208">
    <property type="entry name" value="TNFR"/>
    <property type="match status" value="7"/>
</dbReference>
<dbReference type="HOGENOM" id="CLU_222692_0_0_1"/>
<evidence type="ECO:0000256" key="1">
    <source>
        <dbReference type="SAM" id="Coils"/>
    </source>
</evidence>
<dbReference type="Proteomes" id="UP000009022">
    <property type="component" value="Unassembled WGS sequence"/>
</dbReference>
<organism evidence="5 6">
    <name type="scientific">Trichoplax adhaerens</name>
    <name type="common">Trichoplax reptans</name>
    <dbReference type="NCBI Taxonomy" id="10228"/>
    <lineage>
        <taxon>Eukaryota</taxon>
        <taxon>Metazoa</taxon>
        <taxon>Placozoa</taxon>
        <taxon>Uniplacotomia</taxon>
        <taxon>Trichoplacea</taxon>
        <taxon>Trichoplacidae</taxon>
        <taxon>Trichoplax</taxon>
    </lineage>
</organism>
<feature type="domain" description="TNFR-Cys" evidence="4">
    <location>
        <begin position="1708"/>
        <end position="1741"/>
    </location>
</feature>
<dbReference type="PhylomeDB" id="B3RIJ8"/>
<feature type="coiled-coil region" evidence="1">
    <location>
        <begin position="7255"/>
        <end position="7413"/>
    </location>
</feature>
<dbReference type="SMART" id="SM00289">
    <property type="entry name" value="WR1"/>
    <property type="match status" value="8"/>
</dbReference>
<feature type="region of interest" description="Disordered" evidence="2">
    <location>
        <begin position="7027"/>
        <end position="7047"/>
    </location>
</feature>
<dbReference type="SMART" id="SM01411">
    <property type="entry name" value="Ephrin_rec_like"/>
    <property type="match status" value="82"/>
</dbReference>